<evidence type="ECO:0000259" key="2">
    <source>
        <dbReference type="PROSITE" id="PS50943"/>
    </source>
</evidence>
<dbReference type="Proteomes" id="UP000003494">
    <property type="component" value="Unassembled WGS sequence"/>
</dbReference>
<evidence type="ECO:0000313" key="4">
    <source>
        <dbReference type="Proteomes" id="UP000003494"/>
    </source>
</evidence>
<protein>
    <submittedName>
        <fullName evidence="3">DNA-binding helix-turn-helix protein</fullName>
    </submittedName>
</protein>
<dbReference type="RefSeq" id="WP_006906794.1">
    <property type="nucleotide sequence ID" value="NZ_GG665867.1"/>
</dbReference>
<keyword evidence="1 3" id="KW-0238">DNA-binding</keyword>
<dbReference type="EMBL" id="ACIP02000004">
    <property type="protein sequence ID" value="EEP27804.1"/>
    <property type="molecule type" value="Genomic_DNA"/>
</dbReference>
<feature type="domain" description="HTH cro/C1-type" evidence="2">
    <location>
        <begin position="17"/>
        <end position="72"/>
    </location>
</feature>
<dbReference type="AlphaFoldDB" id="C4GCV4"/>
<dbReference type="PANTHER" id="PTHR46558">
    <property type="entry name" value="TRACRIPTIONAL REGULATORY PROTEIN-RELATED-RELATED"/>
    <property type="match status" value="1"/>
</dbReference>
<reference evidence="3" key="1">
    <citation type="submission" date="2009-04" db="EMBL/GenBank/DDBJ databases">
        <authorList>
            <person name="Weinstock G."/>
            <person name="Sodergren E."/>
            <person name="Clifton S."/>
            <person name="Fulton L."/>
            <person name="Fulton B."/>
            <person name="Courtney L."/>
            <person name="Fronick C."/>
            <person name="Harrison M."/>
            <person name="Strong C."/>
            <person name="Farmer C."/>
            <person name="Delahaunty K."/>
            <person name="Markovic C."/>
            <person name="Hall O."/>
            <person name="Minx P."/>
            <person name="Tomlinson C."/>
            <person name="Mitreva M."/>
            <person name="Nelson J."/>
            <person name="Hou S."/>
            <person name="Wollam A."/>
            <person name="Pepin K.H."/>
            <person name="Johnson M."/>
            <person name="Bhonagiri V."/>
            <person name="Nash W.E."/>
            <person name="Warren W."/>
            <person name="Chinwalla A."/>
            <person name="Mardis E.R."/>
            <person name="Wilson R.K."/>
        </authorList>
    </citation>
    <scope>NUCLEOTIDE SEQUENCE [LARGE SCALE GENOMIC DNA]</scope>
    <source>
        <strain evidence="3">DSM 14600</strain>
    </source>
</reference>
<comment type="caution">
    <text evidence="3">The sequence shown here is derived from an EMBL/GenBank/DDBJ whole genome shotgun (WGS) entry which is preliminary data.</text>
</comment>
<evidence type="ECO:0000256" key="1">
    <source>
        <dbReference type="ARBA" id="ARBA00023125"/>
    </source>
</evidence>
<dbReference type="HOGENOM" id="CLU_066192_17_6_9"/>
<organism evidence="3 4">
    <name type="scientific">Shuttleworthella satelles DSM 14600</name>
    <dbReference type="NCBI Taxonomy" id="626523"/>
    <lineage>
        <taxon>Bacteria</taxon>
        <taxon>Bacillati</taxon>
        <taxon>Bacillota</taxon>
        <taxon>Clostridia</taxon>
        <taxon>Lachnospirales</taxon>
        <taxon>Lachnospiraceae</taxon>
        <taxon>Shuttleworthella</taxon>
    </lineage>
</organism>
<sequence>MNQKNTEIDTSTMGGRIKAIRIQKGWSQEEMGFRIGVNKKSVISEYENDKRAVTLAMLPILADVLGSTMNYLVTGHAAKEDPDIVLAIQLPKDLKTEKGRKAAIEHIRIVALME</sequence>
<dbReference type="GO" id="GO:0003677">
    <property type="term" value="F:DNA binding"/>
    <property type="evidence" value="ECO:0007669"/>
    <property type="project" value="UniProtKB-KW"/>
</dbReference>
<proteinExistence type="predicted"/>
<dbReference type="STRING" id="626523.GCWU000342_01798"/>
<dbReference type="InterPro" id="IPR001387">
    <property type="entry name" value="Cro/C1-type_HTH"/>
</dbReference>
<dbReference type="Gene3D" id="1.10.260.40">
    <property type="entry name" value="lambda repressor-like DNA-binding domains"/>
    <property type="match status" value="1"/>
</dbReference>
<dbReference type="CDD" id="cd00093">
    <property type="entry name" value="HTH_XRE"/>
    <property type="match status" value="1"/>
</dbReference>
<dbReference type="InterPro" id="IPR010982">
    <property type="entry name" value="Lambda_DNA-bd_dom_sf"/>
</dbReference>
<keyword evidence="4" id="KW-1185">Reference proteome</keyword>
<dbReference type="PROSITE" id="PS50943">
    <property type="entry name" value="HTH_CROC1"/>
    <property type="match status" value="1"/>
</dbReference>
<dbReference type="SUPFAM" id="SSF47413">
    <property type="entry name" value="lambda repressor-like DNA-binding domains"/>
    <property type="match status" value="1"/>
</dbReference>
<evidence type="ECO:0000313" key="3">
    <source>
        <dbReference type="EMBL" id="EEP27804.1"/>
    </source>
</evidence>
<name>C4GCV4_9FIRM</name>
<dbReference type="PANTHER" id="PTHR46558:SF11">
    <property type="entry name" value="HTH-TYPE TRANSCRIPTIONAL REGULATOR XRE"/>
    <property type="match status" value="1"/>
</dbReference>
<gene>
    <name evidence="3" type="ORF">GCWU000342_01798</name>
</gene>
<dbReference type="Pfam" id="PF01381">
    <property type="entry name" value="HTH_3"/>
    <property type="match status" value="1"/>
</dbReference>
<dbReference type="SMART" id="SM00530">
    <property type="entry name" value="HTH_XRE"/>
    <property type="match status" value="1"/>
</dbReference>
<accession>C4GCV4</accession>